<dbReference type="Proteomes" id="UP001164539">
    <property type="component" value="Chromosome 13"/>
</dbReference>
<proteinExistence type="predicted"/>
<comment type="caution">
    <text evidence="1">The sequence shown here is derived from an EMBL/GenBank/DDBJ whole genome shotgun (WGS) entry which is preliminary data.</text>
</comment>
<reference evidence="1 2" key="1">
    <citation type="journal article" date="2023" name="Science">
        <title>Complex scaffold remodeling in plant triterpene biosynthesis.</title>
        <authorList>
            <person name="De La Pena R."/>
            <person name="Hodgson H."/>
            <person name="Liu J.C."/>
            <person name="Stephenson M.J."/>
            <person name="Martin A.C."/>
            <person name="Owen C."/>
            <person name="Harkess A."/>
            <person name="Leebens-Mack J."/>
            <person name="Jimenez L.E."/>
            <person name="Osbourn A."/>
            <person name="Sattely E.S."/>
        </authorList>
    </citation>
    <scope>NUCLEOTIDE SEQUENCE [LARGE SCALE GENOMIC DNA]</scope>
    <source>
        <strain evidence="2">cv. JPN11</strain>
        <tissue evidence="1">Leaf</tissue>
    </source>
</reference>
<organism evidence="1 2">
    <name type="scientific">Melia azedarach</name>
    <name type="common">Chinaberry tree</name>
    <dbReference type="NCBI Taxonomy" id="155640"/>
    <lineage>
        <taxon>Eukaryota</taxon>
        <taxon>Viridiplantae</taxon>
        <taxon>Streptophyta</taxon>
        <taxon>Embryophyta</taxon>
        <taxon>Tracheophyta</taxon>
        <taxon>Spermatophyta</taxon>
        <taxon>Magnoliopsida</taxon>
        <taxon>eudicotyledons</taxon>
        <taxon>Gunneridae</taxon>
        <taxon>Pentapetalae</taxon>
        <taxon>rosids</taxon>
        <taxon>malvids</taxon>
        <taxon>Sapindales</taxon>
        <taxon>Meliaceae</taxon>
        <taxon>Melia</taxon>
    </lineage>
</organism>
<sequence length="114" mass="12655">MNELLNKPRQNIIHAKRSDDGRMREAAQGALRVPSARCLGSGAGVCVPPPESRAGRVFGGGGRVRRRRRRYAVCVQPVEPHLNDRSASKLSSPSPFVSLPIPHRELPFCHHRFL</sequence>
<gene>
    <name evidence="1" type="ORF">OWV82_022571</name>
</gene>
<evidence type="ECO:0000313" key="2">
    <source>
        <dbReference type="Proteomes" id="UP001164539"/>
    </source>
</evidence>
<name>A0ACC1WTZ8_MELAZ</name>
<protein>
    <submittedName>
        <fullName evidence="1">Uncharacterized protein</fullName>
    </submittedName>
</protein>
<keyword evidence="2" id="KW-1185">Reference proteome</keyword>
<evidence type="ECO:0000313" key="1">
    <source>
        <dbReference type="EMBL" id="KAJ4702528.1"/>
    </source>
</evidence>
<dbReference type="EMBL" id="CM051406">
    <property type="protein sequence ID" value="KAJ4702528.1"/>
    <property type="molecule type" value="Genomic_DNA"/>
</dbReference>
<accession>A0ACC1WTZ8</accession>